<evidence type="ECO:0000256" key="6">
    <source>
        <dbReference type="ARBA" id="ARBA00023136"/>
    </source>
</evidence>
<feature type="binding site" evidence="7">
    <location>
        <position position="228"/>
    </location>
    <ligand>
        <name>Mg(2+)</name>
        <dbReference type="ChEBI" id="CHEBI:18420"/>
    </ligand>
</feature>
<dbReference type="GO" id="GO:0071555">
    <property type="term" value="P:cell wall organization"/>
    <property type="evidence" value="ECO:0007669"/>
    <property type="project" value="TreeGrafter"/>
</dbReference>
<feature type="transmembrane region" description="Helical" evidence="8">
    <location>
        <begin position="47"/>
        <end position="68"/>
    </location>
</feature>
<dbReference type="PROSITE" id="PS01348">
    <property type="entry name" value="MRAY_2"/>
    <property type="match status" value="1"/>
</dbReference>
<keyword evidence="7" id="KW-0479">Metal-binding</keyword>
<dbReference type="InterPro" id="IPR000715">
    <property type="entry name" value="Glycosyl_transferase_4"/>
</dbReference>
<feature type="transmembrane region" description="Helical" evidence="8">
    <location>
        <begin position="108"/>
        <end position="132"/>
    </location>
</feature>
<dbReference type="GO" id="GO:0009103">
    <property type="term" value="P:lipopolysaccharide biosynthetic process"/>
    <property type="evidence" value="ECO:0007669"/>
    <property type="project" value="TreeGrafter"/>
</dbReference>
<evidence type="ECO:0000256" key="5">
    <source>
        <dbReference type="ARBA" id="ARBA00022989"/>
    </source>
</evidence>
<feature type="transmembrane region" description="Helical" evidence="8">
    <location>
        <begin position="80"/>
        <end position="96"/>
    </location>
</feature>
<evidence type="ECO:0000256" key="3">
    <source>
        <dbReference type="ARBA" id="ARBA00022679"/>
    </source>
</evidence>
<keyword evidence="4 8" id="KW-0812">Transmembrane</keyword>
<dbReference type="GO" id="GO:0046872">
    <property type="term" value="F:metal ion binding"/>
    <property type="evidence" value="ECO:0007669"/>
    <property type="project" value="UniProtKB-KW"/>
</dbReference>
<feature type="transmembrane region" description="Helical" evidence="8">
    <location>
        <begin position="318"/>
        <end position="339"/>
    </location>
</feature>
<evidence type="ECO:0000256" key="1">
    <source>
        <dbReference type="ARBA" id="ARBA00004651"/>
    </source>
</evidence>
<organism evidence="9">
    <name type="scientific">uncultured Mycobacteriales bacterium</name>
    <dbReference type="NCBI Taxonomy" id="581187"/>
    <lineage>
        <taxon>Bacteria</taxon>
        <taxon>Bacillati</taxon>
        <taxon>Actinomycetota</taxon>
        <taxon>Actinomycetes</taxon>
        <taxon>Mycobacteriales</taxon>
        <taxon>environmental samples</taxon>
    </lineage>
</organism>
<keyword evidence="5 8" id="KW-1133">Transmembrane helix</keyword>
<keyword evidence="6 8" id="KW-0472">Membrane</keyword>
<comment type="subcellular location">
    <subcellularLocation>
        <location evidence="1">Cell membrane</location>
        <topology evidence="1">Multi-pass membrane protein</topology>
    </subcellularLocation>
</comment>
<dbReference type="AlphaFoldDB" id="A0A6J4J0N2"/>
<feature type="binding site" evidence="7">
    <location>
        <position position="161"/>
    </location>
    <ligand>
        <name>Mg(2+)</name>
        <dbReference type="ChEBI" id="CHEBI:18420"/>
    </ligand>
</feature>
<protein>
    <submittedName>
        <fullName evidence="9">Decaprenyl-phosphate N-acetylglucosaminephosphotransferase</fullName>
        <ecNumber evidence="9">2.7.8.35</ecNumber>
    </submittedName>
</protein>
<gene>
    <name evidence="9" type="ORF">AVDCRST_MAG41-2693</name>
</gene>
<evidence type="ECO:0000256" key="8">
    <source>
        <dbReference type="SAM" id="Phobius"/>
    </source>
</evidence>
<evidence type="ECO:0000256" key="7">
    <source>
        <dbReference type="PIRSR" id="PIRSR600715-1"/>
    </source>
</evidence>
<keyword evidence="3 9" id="KW-0808">Transferase</keyword>
<dbReference type="PANTHER" id="PTHR22926">
    <property type="entry name" value="PHOSPHO-N-ACETYLMURAMOYL-PENTAPEPTIDE-TRANSFERASE"/>
    <property type="match status" value="1"/>
</dbReference>
<evidence type="ECO:0000256" key="4">
    <source>
        <dbReference type="ARBA" id="ARBA00022692"/>
    </source>
</evidence>
<keyword evidence="7" id="KW-0460">Magnesium</keyword>
<sequence>MREYALVCCIAAAVTFLLTPVVRVAARRWGAVARPRDRDVHAIPTPRLGGVAMFAGMAVALLVAQLMPTLRRAYDTGSETTALLVAGGIICLLGILDDRWELDSLTKLAGQVFAAGVLVLLGVQLLTLYVPFGGVGTLSFGRNDSVGLTVVLCLLTINAINFIDGLDGLAAGVSAISALAFFAYSYHLSREGYGDVAFAPSLFTAVLAGACLGFLPHNFSPARIFMGDSGSMLIGLTLAASAITASTGADTQTFSASAAAAFPMYLPFLLPLVVLAVPLVDLVMAVIRRVSAGRSPFAPDKLHLHHRLLEIGHSHRRAVLLIYFWSALLAFGGVAMSIVGDPLRVLSVVAGLAAVAIVLSSVPRLRAARRLP</sequence>
<dbReference type="EMBL" id="CADCTP010000248">
    <property type="protein sequence ID" value="CAA9267229.1"/>
    <property type="molecule type" value="Genomic_DNA"/>
</dbReference>
<feature type="transmembrane region" description="Helical" evidence="8">
    <location>
        <begin position="345"/>
        <end position="362"/>
    </location>
</feature>
<reference evidence="9" key="1">
    <citation type="submission" date="2020-02" db="EMBL/GenBank/DDBJ databases">
        <authorList>
            <person name="Meier V. D."/>
        </authorList>
    </citation>
    <scope>NUCLEOTIDE SEQUENCE</scope>
    <source>
        <strain evidence="9">AVDCRST_MAG41</strain>
    </source>
</reference>
<dbReference type="PANTHER" id="PTHR22926:SF3">
    <property type="entry name" value="UNDECAPRENYL-PHOSPHATE ALPHA-N-ACETYLGLUCOSAMINYL 1-PHOSPHATE TRANSFERASE"/>
    <property type="match status" value="1"/>
</dbReference>
<dbReference type="Pfam" id="PF00953">
    <property type="entry name" value="Glycos_transf_4"/>
    <property type="match status" value="1"/>
</dbReference>
<feature type="transmembrane region" description="Helical" evidence="8">
    <location>
        <begin position="196"/>
        <end position="215"/>
    </location>
</feature>
<dbReference type="InterPro" id="IPR018480">
    <property type="entry name" value="PNAcMuramoyl-5peptid_Trfase_CS"/>
</dbReference>
<dbReference type="CDD" id="cd06853">
    <property type="entry name" value="GT_WecA_like"/>
    <property type="match status" value="1"/>
</dbReference>
<feature type="transmembrane region" description="Helical" evidence="8">
    <location>
        <begin position="144"/>
        <end position="163"/>
    </location>
</feature>
<dbReference type="GO" id="GO:0016780">
    <property type="term" value="F:phosphotransferase activity, for other substituted phosphate groups"/>
    <property type="evidence" value="ECO:0007669"/>
    <property type="project" value="InterPro"/>
</dbReference>
<evidence type="ECO:0000313" key="9">
    <source>
        <dbReference type="EMBL" id="CAA9267229.1"/>
    </source>
</evidence>
<dbReference type="GO" id="GO:0005886">
    <property type="term" value="C:plasma membrane"/>
    <property type="evidence" value="ECO:0007669"/>
    <property type="project" value="UniProtKB-SubCell"/>
</dbReference>
<proteinExistence type="predicted"/>
<keyword evidence="2" id="KW-1003">Cell membrane</keyword>
<evidence type="ECO:0000256" key="2">
    <source>
        <dbReference type="ARBA" id="ARBA00022475"/>
    </source>
</evidence>
<dbReference type="GO" id="GO:0044038">
    <property type="term" value="P:cell wall macromolecule biosynthetic process"/>
    <property type="evidence" value="ECO:0007669"/>
    <property type="project" value="TreeGrafter"/>
</dbReference>
<comment type="cofactor">
    <cofactor evidence="7">
        <name>Mg(2+)</name>
        <dbReference type="ChEBI" id="CHEBI:18420"/>
    </cofactor>
</comment>
<accession>A0A6J4J0N2</accession>
<dbReference type="EC" id="2.7.8.35" evidence="9"/>
<name>A0A6J4J0N2_9ACTN</name>
<feature type="transmembrane region" description="Helical" evidence="8">
    <location>
        <begin position="169"/>
        <end position="189"/>
    </location>
</feature>
<feature type="transmembrane region" description="Helical" evidence="8">
    <location>
        <begin position="264"/>
        <end position="287"/>
    </location>
</feature>